<dbReference type="EMBL" id="MHLP01000016">
    <property type="protein sequence ID" value="OGZ12878.1"/>
    <property type="molecule type" value="Genomic_DNA"/>
</dbReference>
<reference evidence="1 2" key="1">
    <citation type="journal article" date="2016" name="Nat. Commun.">
        <title>Thousands of microbial genomes shed light on interconnected biogeochemical processes in an aquifer system.</title>
        <authorList>
            <person name="Anantharaman K."/>
            <person name="Brown C.T."/>
            <person name="Hug L.A."/>
            <person name="Sharon I."/>
            <person name="Castelle C.J."/>
            <person name="Probst A.J."/>
            <person name="Thomas B.C."/>
            <person name="Singh A."/>
            <person name="Wilkins M.J."/>
            <person name="Karaoz U."/>
            <person name="Brodie E.L."/>
            <person name="Williams K.H."/>
            <person name="Hubbard S.S."/>
            <person name="Banfield J.F."/>
        </authorList>
    </citation>
    <scope>NUCLEOTIDE SEQUENCE [LARGE SCALE GENOMIC DNA]</scope>
</reference>
<gene>
    <name evidence="1" type="ORF">A2942_01660</name>
</gene>
<organism evidence="1 2">
    <name type="scientific">Candidatus Lloydbacteria bacterium RIFCSPLOWO2_01_FULL_50_20</name>
    <dbReference type="NCBI Taxonomy" id="1798665"/>
    <lineage>
        <taxon>Bacteria</taxon>
        <taxon>Candidatus Lloydiibacteriota</taxon>
    </lineage>
</organism>
<evidence type="ECO:0000313" key="1">
    <source>
        <dbReference type="EMBL" id="OGZ12878.1"/>
    </source>
</evidence>
<dbReference type="AlphaFoldDB" id="A0A1G2DJ92"/>
<dbReference type="Proteomes" id="UP000178534">
    <property type="component" value="Unassembled WGS sequence"/>
</dbReference>
<protein>
    <submittedName>
        <fullName evidence="1">Uncharacterized protein</fullName>
    </submittedName>
</protein>
<proteinExistence type="predicted"/>
<comment type="caution">
    <text evidence="1">The sequence shown here is derived from an EMBL/GenBank/DDBJ whole genome shotgun (WGS) entry which is preliminary data.</text>
</comment>
<evidence type="ECO:0000313" key="2">
    <source>
        <dbReference type="Proteomes" id="UP000178534"/>
    </source>
</evidence>
<accession>A0A1G2DJ92</accession>
<sequence length="207" mass="23083">MVTAVCLGAKSISFELPVRKGGSEQIQLPFDERDQRTLVVFDGELLWDCIPKSGDPIVSMKISTLHTPVEHLRTARFGEASYSIVDIAGRKHAKLALFRHALLLPCGNFVVRCFRDIRSFEPKYVLGEVKKVHGEPPGHLAFQLLLGRGEITKAGNTLPAFLFQVSAVLFLYEIPCDHHISGDHQAVCERLYFRPGAGEEACEREIL</sequence>
<name>A0A1G2DJ92_9BACT</name>
<dbReference type="STRING" id="1798665.A2942_01660"/>